<organism evidence="5 6">
    <name type="scientific">Iamia majanohamensis</name>
    <dbReference type="NCBI Taxonomy" id="467976"/>
    <lineage>
        <taxon>Bacteria</taxon>
        <taxon>Bacillati</taxon>
        <taxon>Actinomycetota</taxon>
        <taxon>Acidimicrobiia</taxon>
        <taxon>Acidimicrobiales</taxon>
        <taxon>Iamiaceae</taxon>
        <taxon>Iamia</taxon>
    </lineage>
</organism>
<dbReference type="Gene3D" id="1.10.1660.10">
    <property type="match status" value="1"/>
</dbReference>
<keyword evidence="2" id="KW-0238">DNA-binding</keyword>
<dbReference type="Pfam" id="PF13411">
    <property type="entry name" value="MerR_1"/>
    <property type="match status" value="1"/>
</dbReference>
<feature type="domain" description="HTH merR-type" evidence="4">
    <location>
        <begin position="1"/>
        <end position="69"/>
    </location>
</feature>
<keyword evidence="6" id="KW-1185">Reference proteome</keyword>
<evidence type="ECO:0000256" key="1">
    <source>
        <dbReference type="ARBA" id="ARBA00023015"/>
    </source>
</evidence>
<dbReference type="GO" id="GO:0003677">
    <property type="term" value="F:DNA binding"/>
    <property type="evidence" value="ECO:0007669"/>
    <property type="project" value="UniProtKB-KW"/>
</dbReference>
<dbReference type="EMBL" id="CP116942">
    <property type="protein sequence ID" value="WCO68047.1"/>
    <property type="molecule type" value="Genomic_DNA"/>
</dbReference>
<name>A0AAF0BUQ1_9ACTN</name>
<dbReference type="PANTHER" id="PTHR30204:SF94">
    <property type="entry name" value="HEAVY METAL-DEPENDENT TRANSCRIPTIONAL REGULATOR HI_0293-RELATED"/>
    <property type="match status" value="1"/>
</dbReference>
<protein>
    <submittedName>
        <fullName evidence="5">Heavy metal-responsive transcriptional regulator</fullName>
    </submittedName>
</protein>
<dbReference type="SUPFAM" id="SSF46955">
    <property type="entry name" value="Putative DNA-binding domain"/>
    <property type="match status" value="1"/>
</dbReference>
<evidence type="ECO:0000259" key="4">
    <source>
        <dbReference type="PROSITE" id="PS50937"/>
    </source>
</evidence>
<dbReference type="KEGG" id="ima:PO878_04825"/>
<dbReference type="GO" id="GO:0003700">
    <property type="term" value="F:DNA-binding transcription factor activity"/>
    <property type="evidence" value="ECO:0007669"/>
    <property type="project" value="InterPro"/>
</dbReference>
<dbReference type="PANTHER" id="PTHR30204">
    <property type="entry name" value="REDOX-CYCLING DRUG-SENSING TRANSCRIPTIONAL ACTIVATOR SOXR"/>
    <property type="match status" value="1"/>
</dbReference>
<keyword evidence="3" id="KW-0804">Transcription</keyword>
<dbReference type="PRINTS" id="PR00040">
    <property type="entry name" value="HTHMERR"/>
</dbReference>
<accession>A0AAF0BUQ1</accession>
<dbReference type="InterPro" id="IPR009061">
    <property type="entry name" value="DNA-bd_dom_put_sf"/>
</dbReference>
<dbReference type="Proteomes" id="UP001216390">
    <property type="component" value="Chromosome"/>
</dbReference>
<proteinExistence type="predicted"/>
<dbReference type="PROSITE" id="PS50937">
    <property type="entry name" value="HTH_MERR_2"/>
    <property type="match status" value="1"/>
</dbReference>
<evidence type="ECO:0000256" key="2">
    <source>
        <dbReference type="ARBA" id="ARBA00023125"/>
    </source>
</evidence>
<sequence length="131" mass="14855">MRIGELAANLDLPTETVRFYERRGLLPAPQRAPNGYRRYDHTATRRLRFIRDAQAAGLTLAEIRRIIDLRESGTVPCRHVDELLTTKLAEVKERQRHLAALEAELNHLLQRSRTLDGAACDDGEVCRILAG</sequence>
<dbReference type="AlphaFoldDB" id="A0AAF0BUQ1"/>
<dbReference type="InterPro" id="IPR047057">
    <property type="entry name" value="MerR_fam"/>
</dbReference>
<dbReference type="RefSeq" id="WP_272737564.1">
    <property type="nucleotide sequence ID" value="NZ_CP116942.1"/>
</dbReference>
<dbReference type="SMART" id="SM00422">
    <property type="entry name" value="HTH_MERR"/>
    <property type="match status" value="1"/>
</dbReference>
<evidence type="ECO:0000313" key="5">
    <source>
        <dbReference type="EMBL" id="WCO68047.1"/>
    </source>
</evidence>
<reference evidence="5" key="1">
    <citation type="submission" date="2023-01" db="EMBL/GenBank/DDBJ databases">
        <title>The diversity of Class Acidimicrobiia in South China Sea sediment environments and the proposal of Iamia marina sp. nov., a novel species of the genus Iamia.</title>
        <authorList>
            <person name="He Y."/>
            <person name="Tian X."/>
        </authorList>
    </citation>
    <scope>NUCLEOTIDE SEQUENCE</scope>
    <source>
        <strain evidence="5">DSM 19957</strain>
    </source>
</reference>
<evidence type="ECO:0000313" key="6">
    <source>
        <dbReference type="Proteomes" id="UP001216390"/>
    </source>
</evidence>
<evidence type="ECO:0000256" key="3">
    <source>
        <dbReference type="ARBA" id="ARBA00023163"/>
    </source>
</evidence>
<gene>
    <name evidence="5" type="ORF">PO878_04825</name>
</gene>
<keyword evidence="1" id="KW-0805">Transcription regulation</keyword>
<dbReference type="InterPro" id="IPR000551">
    <property type="entry name" value="MerR-type_HTH_dom"/>
</dbReference>
<dbReference type="CDD" id="cd04770">
    <property type="entry name" value="HTH_HMRTR"/>
    <property type="match status" value="1"/>
</dbReference>